<name>A0AAQ3MQR5_VIGMU</name>
<gene>
    <name evidence="1" type="ORF">V8G54_034419</name>
</gene>
<proteinExistence type="predicted"/>
<sequence length="114" mass="12334">SSHIPAACKLHHAHLQPALILTAQTYSSNSGPPVLGVCEAGADLYIQNEVQQQALHGPATAAFTVQLGEFQEVQHVHLPHGVGRRKIQYLFKRPRAASGSLQPLSTRNTIQQPT</sequence>
<evidence type="ECO:0000313" key="2">
    <source>
        <dbReference type="Proteomes" id="UP001374535"/>
    </source>
</evidence>
<reference evidence="1 2" key="1">
    <citation type="journal article" date="2023" name="Life. Sci Alliance">
        <title>Evolutionary insights into 3D genome organization and epigenetic landscape of Vigna mungo.</title>
        <authorList>
            <person name="Junaid A."/>
            <person name="Singh B."/>
            <person name="Bhatia S."/>
        </authorList>
    </citation>
    <scope>NUCLEOTIDE SEQUENCE [LARGE SCALE GENOMIC DNA]</scope>
    <source>
        <strain evidence="1">Urdbean</strain>
    </source>
</reference>
<accession>A0AAQ3MQR5</accession>
<protein>
    <submittedName>
        <fullName evidence="1">Uncharacterized protein</fullName>
    </submittedName>
</protein>
<dbReference type="EMBL" id="CP144691">
    <property type="protein sequence ID" value="WVY95331.1"/>
    <property type="molecule type" value="Genomic_DNA"/>
</dbReference>
<organism evidence="1 2">
    <name type="scientific">Vigna mungo</name>
    <name type="common">Black gram</name>
    <name type="synonym">Phaseolus mungo</name>
    <dbReference type="NCBI Taxonomy" id="3915"/>
    <lineage>
        <taxon>Eukaryota</taxon>
        <taxon>Viridiplantae</taxon>
        <taxon>Streptophyta</taxon>
        <taxon>Embryophyta</taxon>
        <taxon>Tracheophyta</taxon>
        <taxon>Spermatophyta</taxon>
        <taxon>Magnoliopsida</taxon>
        <taxon>eudicotyledons</taxon>
        <taxon>Gunneridae</taxon>
        <taxon>Pentapetalae</taxon>
        <taxon>rosids</taxon>
        <taxon>fabids</taxon>
        <taxon>Fabales</taxon>
        <taxon>Fabaceae</taxon>
        <taxon>Papilionoideae</taxon>
        <taxon>50 kb inversion clade</taxon>
        <taxon>NPAAA clade</taxon>
        <taxon>indigoferoid/millettioid clade</taxon>
        <taxon>Phaseoleae</taxon>
        <taxon>Vigna</taxon>
    </lineage>
</organism>
<dbReference type="Proteomes" id="UP001374535">
    <property type="component" value="Chromosome 10"/>
</dbReference>
<keyword evidence="2" id="KW-1185">Reference proteome</keyword>
<dbReference type="AlphaFoldDB" id="A0AAQ3MQR5"/>
<evidence type="ECO:0000313" key="1">
    <source>
        <dbReference type="EMBL" id="WVY95331.1"/>
    </source>
</evidence>
<feature type="non-terminal residue" evidence="1">
    <location>
        <position position="1"/>
    </location>
</feature>